<dbReference type="Proteomes" id="UP000250140">
    <property type="component" value="Unassembled WGS sequence"/>
</dbReference>
<dbReference type="EMBL" id="KV748975">
    <property type="protein sequence ID" value="OCL11846.1"/>
    <property type="molecule type" value="Genomic_DNA"/>
</dbReference>
<feature type="transmembrane region" description="Helical" evidence="1">
    <location>
        <begin position="28"/>
        <end position="51"/>
    </location>
</feature>
<evidence type="ECO:0000256" key="1">
    <source>
        <dbReference type="SAM" id="Phobius"/>
    </source>
</evidence>
<keyword evidence="3" id="KW-1185">Reference proteome</keyword>
<gene>
    <name evidence="2" type="ORF">AOQ84DRAFT_437409</name>
</gene>
<feature type="transmembrane region" description="Helical" evidence="1">
    <location>
        <begin position="72"/>
        <end position="101"/>
    </location>
</feature>
<keyword evidence="1" id="KW-1133">Transmembrane helix</keyword>
<protein>
    <submittedName>
        <fullName evidence="2">Uncharacterized protein</fullName>
    </submittedName>
</protein>
<dbReference type="OrthoDB" id="3061561at2759"/>
<keyword evidence="1" id="KW-0472">Membrane</keyword>
<evidence type="ECO:0000313" key="3">
    <source>
        <dbReference type="Proteomes" id="UP000250140"/>
    </source>
</evidence>
<dbReference type="AlphaFoldDB" id="A0A8E2F838"/>
<name>A0A8E2F838_9PEZI</name>
<proteinExistence type="predicted"/>
<organism evidence="2 3">
    <name type="scientific">Glonium stellatum</name>
    <dbReference type="NCBI Taxonomy" id="574774"/>
    <lineage>
        <taxon>Eukaryota</taxon>
        <taxon>Fungi</taxon>
        <taxon>Dikarya</taxon>
        <taxon>Ascomycota</taxon>
        <taxon>Pezizomycotina</taxon>
        <taxon>Dothideomycetes</taxon>
        <taxon>Pleosporomycetidae</taxon>
        <taxon>Gloniales</taxon>
        <taxon>Gloniaceae</taxon>
        <taxon>Glonium</taxon>
    </lineage>
</organism>
<dbReference type="PANTHER" id="PTHR35043:SF7">
    <property type="entry name" value="TRANSCRIPTION FACTOR DOMAIN-CONTAINING PROTEIN"/>
    <property type="match status" value="1"/>
</dbReference>
<reference evidence="2 3" key="1">
    <citation type="journal article" date="2016" name="Nat. Commun.">
        <title>Ectomycorrhizal ecology is imprinted in the genome of the dominant symbiotic fungus Cenococcum geophilum.</title>
        <authorList>
            <consortium name="DOE Joint Genome Institute"/>
            <person name="Peter M."/>
            <person name="Kohler A."/>
            <person name="Ohm R.A."/>
            <person name="Kuo A."/>
            <person name="Krutzmann J."/>
            <person name="Morin E."/>
            <person name="Arend M."/>
            <person name="Barry K.W."/>
            <person name="Binder M."/>
            <person name="Choi C."/>
            <person name="Clum A."/>
            <person name="Copeland A."/>
            <person name="Grisel N."/>
            <person name="Haridas S."/>
            <person name="Kipfer T."/>
            <person name="LaButti K."/>
            <person name="Lindquist E."/>
            <person name="Lipzen A."/>
            <person name="Maire R."/>
            <person name="Meier B."/>
            <person name="Mihaltcheva S."/>
            <person name="Molinier V."/>
            <person name="Murat C."/>
            <person name="Poggeler S."/>
            <person name="Quandt C.A."/>
            <person name="Sperisen C."/>
            <person name="Tritt A."/>
            <person name="Tisserant E."/>
            <person name="Crous P.W."/>
            <person name="Henrissat B."/>
            <person name="Nehls U."/>
            <person name="Egli S."/>
            <person name="Spatafora J.W."/>
            <person name="Grigoriev I.V."/>
            <person name="Martin F.M."/>
        </authorList>
    </citation>
    <scope>NUCLEOTIDE SEQUENCE [LARGE SCALE GENOMIC DNA]</scope>
    <source>
        <strain evidence="2 3">CBS 207.34</strain>
    </source>
</reference>
<evidence type="ECO:0000313" key="2">
    <source>
        <dbReference type="EMBL" id="OCL11846.1"/>
    </source>
</evidence>
<accession>A0A8E2F838</accession>
<keyword evidence="1" id="KW-0812">Transmembrane</keyword>
<sequence length="135" mass="15355">MVELLSLFYSSLHLAAWHAHFPSTLERWMWRSSAIAIGVSPLLFWATIGMIRVERWVYPPAKKDRVGMRLFWVRKGLAVVLDVVGFVVMFVMVLMGGAYFFARGFVLVEAFASLRSPAKGTYDTVQWTNFIPHAG</sequence>
<dbReference type="PANTHER" id="PTHR35043">
    <property type="entry name" value="TRANSCRIPTION FACTOR DOMAIN-CONTAINING PROTEIN"/>
    <property type="match status" value="1"/>
</dbReference>